<protein>
    <submittedName>
        <fullName evidence="2">Uncharacterized protein</fullName>
    </submittedName>
</protein>
<dbReference type="RefSeq" id="WP_015209232.1">
    <property type="nucleotide sequence ID" value="NC_019757.1"/>
</dbReference>
<dbReference type="eggNOG" id="ENOG502ZYZU">
    <property type="taxonomic scope" value="Bacteria"/>
</dbReference>
<feature type="compositionally biased region" description="Polar residues" evidence="1">
    <location>
        <begin position="464"/>
        <end position="474"/>
    </location>
</feature>
<evidence type="ECO:0000256" key="1">
    <source>
        <dbReference type="SAM" id="MobiDB-lite"/>
    </source>
</evidence>
<evidence type="ECO:0000313" key="2">
    <source>
        <dbReference type="EMBL" id="AFZ25989.1"/>
    </source>
</evidence>
<feature type="region of interest" description="Disordered" evidence="1">
    <location>
        <begin position="445"/>
        <end position="476"/>
    </location>
</feature>
<dbReference type="Proteomes" id="UP000010475">
    <property type="component" value="Chromosome"/>
</dbReference>
<organism evidence="2 3">
    <name type="scientific">Cylindrospermum stagnale PCC 7417</name>
    <dbReference type="NCBI Taxonomy" id="56107"/>
    <lineage>
        <taxon>Bacteria</taxon>
        <taxon>Bacillati</taxon>
        <taxon>Cyanobacteriota</taxon>
        <taxon>Cyanophyceae</taxon>
        <taxon>Nostocales</taxon>
        <taxon>Nostocaceae</taxon>
        <taxon>Cylindrospermum</taxon>
    </lineage>
</organism>
<sequence length="549" mass="60900">MSSGSSGRYQSKLFNFVHQQSRRLTEQWENTFRQLQLATKLGVDALLYQVYQIFQSDELAGKRLHTTEPQPRRQLQAETPPPADTPIQHILEIVQNLSSEEPTATAATTSQTFNLLAFLGSFWEKVVPNHQPQPLAILDKPVVASDNALKRHLPVMRGIATHLANRNLVLVTADNQILDILTPQQQAKLADRIIGEVADYWHFWQLAEAKKETALLPEIDRILARLTGGSPESTLLLAAGKIAADGREDKYLLNPGKVLALLDAAFAQVESNALVPVVQQRSREIIQAAQTQLKIFIYGKEQLKARGEIAVGADDLETQNLNIQALIEAAVNYFFGDRTGNKLEPTATGEKPQGKALRYSSRKVLPKSDQVQQADLIADPWLTLNDLFGDHKASFVQPTIPSPRINQAIASSQSAENSPPDDLNNSAQDLLQNPKSGLGLFGGKKLTHNRASNSKKSATVPANKRTTSRISQAGSEKGKLYEMEVRQNSQVEAQPDWIETTATLLGYEKHPLEVLLAWLDGAMLWLEQLFVNIFQFMQGLLRVKKVPND</sequence>
<accession>K9X1Q0</accession>
<dbReference type="AlphaFoldDB" id="K9X1Q0"/>
<evidence type="ECO:0000313" key="3">
    <source>
        <dbReference type="Proteomes" id="UP000010475"/>
    </source>
</evidence>
<proteinExistence type="predicted"/>
<keyword evidence="3" id="KW-1185">Reference proteome</keyword>
<dbReference type="KEGG" id="csg:Cylst_3876"/>
<reference evidence="2 3" key="1">
    <citation type="submission" date="2012-06" db="EMBL/GenBank/DDBJ databases">
        <title>Finished chromosome of genome of Cylindrospermum stagnale PCC 7417.</title>
        <authorList>
            <consortium name="US DOE Joint Genome Institute"/>
            <person name="Gugger M."/>
            <person name="Coursin T."/>
            <person name="Rippka R."/>
            <person name="Tandeau De Marsac N."/>
            <person name="Huntemann M."/>
            <person name="Wei C.-L."/>
            <person name="Han J."/>
            <person name="Detter J.C."/>
            <person name="Han C."/>
            <person name="Tapia R."/>
            <person name="Chen A."/>
            <person name="Kyrpides N."/>
            <person name="Mavromatis K."/>
            <person name="Markowitz V."/>
            <person name="Szeto E."/>
            <person name="Ivanova N."/>
            <person name="Pagani I."/>
            <person name="Pati A."/>
            <person name="Goodwin L."/>
            <person name="Nordberg H.P."/>
            <person name="Cantor M.N."/>
            <person name="Hua S.X."/>
            <person name="Woyke T."/>
            <person name="Kerfeld C.A."/>
        </authorList>
    </citation>
    <scope>NUCLEOTIDE SEQUENCE [LARGE SCALE GENOMIC DNA]</scope>
    <source>
        <strain evidence="2 3">PCC 7417</strain>
    </source>
</reference>
<name>K9X1Q0_9NOST</name>
<dbReference type="HOGENOM" id="CLU_028870_0_0_3"/>
<dbReference type="OrthoDB" id="502220at2"/>
<dbReference type="PATRIC" id="fig|56107.3.peg.4259"/>
<feature type="region of interest" description="Disordered" evidence="1">
    <location>
        <begin position="409"/>
        <end position="430"/>
    </location>
</feature>
<dbReference type="EMBL" id="CP003642">
    <property type="protein sequence ID" value="AFZ25989.1"/>
    <property type="molecule type" value="Genomic_DNA"/>
</dbReference>
<gene>
    <name evidence="2" type="ORF">Cylst_3876</name>
</gene>
<dbReference type="STRING" id="56107.Cylst_3876"/>